<dbReference type="InterPro" id="IPR001645">
    <property type="entry name" value="Folylpolyglutamate_synth"/>
</dbReference>
<reference evidence="26" key="1">
    <citation type="submission" date="2011-10" db="EMBL/GenBank/DDBJ databases">
        <authorList>
            <person name="Genoscope - CEA"/>
        </authorList>
    </citation>
    <scope>NUCLEOTIDE SEQUENCE</scope>
</reference>
<evidence type="ECO:0000256" key="24">
    <source>
        <dbReference type="SAM" id="MobiDB-lite"/>
    </source>
</evidence>
<evidence type="ECO:0000256" key="23">
    <source>
        <dbReference type="PIRSR" id="PIRSR038895-2"/>
    </source>
</evidence>
<dbReference type="InterPro" id="IPR036565">
    <property type="entry name" value="Mur-like_cat_sf"/>
</dbReference>
<evidence type="ECO:0000256" key="18">
    <source>
        <dbReference type="ARBA" id="ARBA00030592"/>
    </source>
</evidence>
<evidence type="ECO:0000256" key="14">
    <source>
        <dbReference type="ARBA" id="ARBA00022840"/>
    </source>
</evidence>
<evidence type="ECO:0000256" key="7">
    <source>
        <dbReference type="ARBA" id="ARBA00018660"/>
    </source>
</evidence>
<evidence type="ECO:0000256" key="5">
    <source>
        <dbReference type="ARBA" id="ARBA00008276"/>
    </source>
</evidence>
<keyword evidence="12 22" id="KW-0547">Nucleotide-binding</keyword>
<dbReference type="HOGENOM" id="CLU_015869_0_1_1"/>
<protein>
    <recommendedName>
        <fullName evidence="7 21">Folylpolyglutamate synthase</fullName>
        <ecNumber evidence="6 21">6.3.2.17</ecNumber>
    </recommendedName>
    <alternativeName>
        <fullName evidence="19 21">Folylpoly-gamma-glutamate synthetase</fullName>
    </alternativeName>
    <alternativeName>
        <fullName evidence="18 21">Tetrahydrofolylpolyglutamate synthase</fullName>
    </alternativeName>
</protein>
<keyword evidence="16" id="KW-0496">Mitochondrion</keyword>
<dbReference type="PANTHER" id="PTHR11136">
    <property type="entry name" value="FOLYLPOLYGLUTAMATE SYNTHASE-RELATED"/>
    <property type="match status" value="1"/>
</dbReference>
<evidence type="ECO:0000256" key="16">
    <source>
        <dbReference type="ARBA" id="ARBA00023128"/>
    </source>
</evidence>
<evidence type="ECO:0000256" key="11">
    <source>
        <dbReference type="ARBA" id="ARBA00022723"/>
    </source>
</evidence>
<dbReference type="EMBL" id="FO082049">
    <property type="protein sequence ID" value="CCE83430.1"/>
    <property type="molecule type" value="Genomic_DNA"/>
</dbReference>
<feature type="region of interest" description="Disordered" evidence="24">
    <location>
        <begin position="27"/>
        <end position="51"/>
    </location>
</feature>
<dbReference type="Gene3D" id="3.40.1190.10">
    <property type="entry name" value="Mur-like, catalytic domain"/>
    <property type="match status" value="1"/>
</dbReference>
<accession>G8Y781</accession>
<dbReference type="GO" id="GO:0005524">
    <property type="term" value="F:ATP binding"/>
    <property type="evidence" value="ECO:0007669"/>
    <property type="project" value="UniProtKB-KW"/>
</dbReference>
<evidence type="ECO:0000256" key="1">
    <source>
        <dbReference type="ARBA" id="ARBA00004273"/>
    </source>
</evidence>
<dbReference type="FunFam" id="3.40.1190.10:FF:000009">
    <property type="entry name" value="Folylpolyglutamate synthase"/>
    <property type="match status" value="1"/>
</dbReference>
<organism evidence="26 27">
    <name type="scientific">Pichia sorbitophila (strain ATCC MYA-4447 / BCRC 22081 / CBS 7064 / NBRC 10061 / NRRL Y-12695)</name>
    <name type="common">Hybrid yeast</name>
    <dbReference type="NCBI Taxonomy" id="559304"/>
    <lineage>
        <taxon>Eukaryota</taxon>
        <taxon>Fungi</taxon>
        <taxon>Dikarya</taxon>
        <taxon>Ascomycota</taxon>
        <taxon>Saccharomycotina</taxon>
        <taxon>Pichiomycetes</taxon>
        <taxon>Debaryomycetaceae</taxon>
        <taxon>Millerozyma</taxon>
    </lineage>
</organism>
<comment type="pathway">
    <text evidence="4 21">Cofactor biosynthesis; tetrahydrofolylpolyglutamate biosynthesis.</text>
</comment>
<comment type="catalytic activity">
    <reaction evidence="20 21">
        <text>(6S)-5,6,7,8-tetrahydrofolyl-(gamma-L-Glu)(n) + L-glutamate + ATP = (6S)-5,6,7,8-tetrahydrofolyl-(gamma-L-Glu)(n+1) + ADP + phosphate + H(+)</text>
        <dbReference type="Rhea" id="RHEA:10580"/>
        <dbReference type="Rhea" id="RHEA-COMP:14738"/>
        <dbReference type="Rhea" id="RHEA-COMP:14740"/>
        <dbReference type="ChEBI" id="CHEBI:15378"/>
        <dbReference type="ChEBI" id="CHEBI:29985"/>
        <dbReference type="ChEBI" id="CHEBI:30616"/>
        <dbReference type="ChEBI" id="CHEBI:43474"/>
        <dbReference type="ChEBI" id="CHEBI:141005"/>
        <dbReference type="ChEBI" id="CHEBI:456216"/>
        <dbReference type="EC" id="6.3.2.17"/>
    </reaction>
</comment>
<dbReference type="PIRSF" id="PIRSF038895">
    <property type="entry name" value="FPGS"/>
    <property type="match status" value="1"/>
</dbReference>
<gene>
    <name evidence="26" type="primary">Piso0_004005</name>
    <name evidence="25" type="ORF">GNLVRS01_PISO0K07358g</name>
    <name evidence="26" type="ORF">GNLVRS01_PISO0L07359g</name>
</gene>
<dbReference type="GO" id="GO:0004326">
    <property type="term" value="F:tetrahydrofolylpolyglutamate synthase activity"/>
    <property type="evidence" value="ECO:0007669"/>
    <property type="project" value="UniProtKB-EC"/>
</dbReference>
<dbReference type="PANTHER" id="PTHR11136:SF5">
    <property type="entry name" value="FOLYLPOLYGLUTAMATE SYNTHASE, MITOCHONDRIAL"/>
    <property type="match status" value="1"/>
</dbReference>
<dbReference type="AlphaFoldDB" id="G8Y781"/>
<keyword evidence="14 22" id="KW-0067">ATP-binding</keyword>
<dbReference type="Gene3D" id="3.90.190.20">
    <property type="entry name" value="Mur ligase, C-terminal domain"/>
    <property type="match status" value="1"/>
</dbReference>
<dbReference type="PROSITE" id="PS01012">
    <property type="entry name" value="FOLYLPOLYGLU_SYNT_2"/>
    <property type="match status" value="1"/>
</dbReference>
<dbReference type="GO" id="GO:0005759">
    <property type="term" value="C:mitochondrial matrix"/>
    <property type="evidence" value="ECO:0007669"/>
    <property type="project" value="UniProtKB-SubCell"/>
</dbReference>
<dbReference type="InterPro" id="IPR036615">
    <property type="entry name" value="Mur_ligase_C_dom_sf"/>
</dbReference>
<dbReference type="STRING" id="559304.G8Y781"/>
<dbReference type="SUPFAM" id="SSF53244">
    <property type="entry name" value="MurD-like peptide ligases, peptide-binding domain"/>
    <property type="match status" value="1"/>
</dbReference>
<comment type="similarity">
    <text evidence="5 21">Belongs to the folylpolyglutamate synthase family.</text>
</comment>
<dbReference type="OrthoDB" id="5212574at2759"/>
<evidence type="ECO:0000256" key="9">
    <source>
        <dbReference type="ARBA" id="ARBA00022563"/>
    </source>
</evidence>
<sequence length="566" mass="62853">MLHGYSRDIHVEATTQIRSQVQPQACGIEPSMSQDQQSVSSEKCGESTREEHSSMKIARTYKDAIHALNSLQSNFASIESRKRIGNTLSRNEESINSVFEFTRRLGYSPADLNRLNVIHVTGTKGKGSVCSFTNSILKQYSVKNGGPIRKIGLFTSPHLKHVRERIRINGEPIDESLFTKYFFEVWDKLSSTTSSPSEFPDLQPSAEVKPMYFKYLTILSFHVFMSEGVDTAIYEVGVGGTYDSTNIIEKPTVTAISSLGIDHTFMLGDTIESITWNKTGIFKKGCPAYVSEQPAYPQSIEVINSRALELGASSLEIVDTDILPADVQLGLAGDFQRQNAALAVKISSEHLSKLGVPSSDLPKFSGSTQLPPKFLAGLRDARWDGRCQIIENAENFKHITWYIDGAHTVESVKSSSIWFRDTVKRRRQIGREVRVLLFNQQNRENANSLLQDLYKSIVDGGINFDHVVFTTNITWSDGNYDPDLVSLNSSSDAVDKMTVQKSLAEAWCVMDKEKGRSSRKHIFPDIETGVKFIKSLTNDGSKVDAFVCGSLHLVGGVLVVLDGKQV</sequence>
<keyword evidence="9 21" id="KW-0554">One-carbon metabolism</keyword>
<dbReference type="InterPro" id="IPR023600">
    <property type="entry name" value="Folylpolyglutamate_synth_euk"/>
</dbReference>
<dbReference type="InterPro" id="IPR018109">
    <property type="entry name" value="Folylpolyglutamate_synth_CS"/>
</dbReference>
<dbReference type="GO" id="GO:0005743">
    <property type="term" value="C:mitochondrial inner membrane"/>
    <property type="evidence" value="ECO:0007669"/>
    <property type="project" value="UniProtKB-SubCell"/>
</dbReference>
<dbReference type="Proteomes" id="UP000005222">
    <property type="component" value="Chromosome L"/>
</dbReference>
<dbReference type="InParanoid" id="G8Y781"/>
<dbReference type="UniPathway" id="UPA00850"/>
<feature type="binding site" evidence="23">
    <location>
        <position position="235"/>
    </location>
    <ligand>
        <name>Mg(2+)</name>
        <dbReference type="ChEBI" id="CHEBI:18420"/>
        <label>1</label>
    </ligand>
</feature>
<dbReference type="GO" id="GO:0046872">
    <property type="term" value="F:metal ion binding"/>
    <property type="evidence" value="ECO:0007669"/>
    <property type="project" value="UniProtKB-KW"/>
</dbReference>
<evidence type="ECO:0000256" key="10">
    <source>
        <dbReference type="ARBA" id="ARBA00022598"/>
    </source>
</evidence>
<feature type="binding site" evidence="23">
    <location>
        <position position="263"/>
    </location>
    <ligand>
        <name>Mg(2+)</name>
        <dbReference type="ChEBI" id="CHEBI:18420"/>
        <label>1</label>
    </ligand>
</feature>
<feature type="binding site" evidence="23">
    <location>
        <position position="156"/>
    </location>
    <ligand>
        <name>Mg(2+)</name>
        <dbReference type="ChEBI" id="CHEBI:18420"/>
        <label>1</label>
    </ligand>
</feature>
<dbReference type="PROSITE" id="PS01011">
    <property type="entry name" value="FOLYLPOLYGLU_SYNT_1"/>
    <property type="match status" value="1"/>
</dbReference>
<feature type="binding site" evidence="22">
    <location>
        <position position="386"/>
    </location>
    <ligand>
        <name>ATP</name>
        <dbReference type="ChEBI" id="CHEBI:30616"/>
    </ligand>
</feature>
<dbReference type="SUPFAM" id="SSF53623">
    <property type="entry name" value="MurD-like peptide ligases, catalytic domain"/>
    <property type="match status" value="1"/>
</dbReference>
<reference evidence="27" key="2">
    <citation type="journal article" date="2012" name="G3 (Bethesda)">
        <title>Pichia sorbitophila, an interspecies yeast hybrid reveals early steps of genome resolution following polyploidization.</title>
        <authorList>
            <person name="Leh Louis V."/>
            <person name="Despons L."/>
            <person name="Friedrich A."/>
            <person name="Martin T."/>
            <person name="Durrens P."/>
            <person name="Casaregola S."/>
            <person name="Neuveglise C."/>
            <person name="Fairhead C."/>
            <person name="Marck C."/>
            <person name="Cruz J.A."/>
            <person name="Straub M.L."/>
            <person name="Kugler V."/>
            <person name="Sacerdot C."/>
            <person name="Uzunov Z."/>
            <person name="Thierry A."/>
            <person name="Weiss S."/>
            <person name="Bleykasten C."/>
            <person name="De Montigny J."/>
            <person name="Jacques N."/>
            <person name="Jung P."/>
            <person name="Lemaire M."/>
            <person name="Mallet S."/>
            <person name="Morel G."/>
            <person name="Richard G.F."/>
            <person name="Sarkar A."/>
            <person name="Savel G."/>
            <person name="Schacherer J."/>
            <person name="Seret M.L."/>
            <person name="Talla E."/>
            <person name="Samson G."/>
            <person name="Jubin C."/>
            <person name="Poulain J."/>
            <person name="Vacherie B."/>
            <person name="Barbe V."/>
            <person name="Pelletier E."/>
            <person name="Sherman D.J."/>
            <person name="Westhof E."/>
            <person name="Weissenbach J."/>
            <person name="Baret P.V."/>
            <person name="Wincker P."/>
            <person name="Gaillardin C."/>
            <person name="Dujon B."/>
            <person name="Souciet J.L."/>
        </authorList>
    </citation>
    <scope>NUCLEOTIDE SEQUENCE [LARGE SCALE GENOMIC DNA]</scope>
    <source>
        <strain evidence="27">ATCC MYA-4447 / BCRC 22081 / CBS 7064 / NBRC 10061 / NRRL Y-12695</strain>
    </source>
</reference>
<evidence type="ECO:0000256" key="8">
    <source>
        <dbReference type="ARBA" id="ARBA00022490"/>
    </source>
</evidence>
<dbReference type="GO" id="GO:0006730">
    <property type="term" value="P:one-carbon metabolic process"/>
    <property type="evidence" value="ECO:0007669"/>
    <property type="project" value="UniProtKB-KW"/>
</dbReference>
<evidence type="ECO:0000256" key="17">
    <source>
        <dbReference type="ARBA" id="ARBA00023136"/>
    </source>
</evidence>
<evidence type="ECO:0000256" key="3">
    <source>
        <dbReference type="ARBA" id="ARBA00004496"/>
    </source>
</evidence>
<evidence type="ECO:0000313" key="25">
    <source>
        <dbReference type="EMBL" id="CCE83430.1"/>
    </source>
</evidence>
<evidence type="ECO:0000256" key="21">
    <source>
        <dbReference type="PIRNR" id="PIRNR038895"/>
    </source>
</evidence>
<evidence type="ECO:0000256" key="19">
    <source>
        <dbReference type="ARBA" id="ARBA00030876"/>
    </source>
</evidence>
<evidence type="ECO:0000256" key="22">
    <source>
        <dbReference type="PIRSR" id="PIRSR038895-1"/>
    </source>
</evidence>
<dbReference type="Proteomes" id="UP000005222">
    <property type="component" value="Chromosome K"/>
</dbReference>
<evidence type="ECO:0000256" key="6">
    <source>
        <dbReference type="ARBA" id="ARBA00013025"/>
    </source>
</evidence>
<evidence type="ECO:0000313" key="26">
    <source>
        <dbReference type="EMBL" id="CCE84461.1"/>
    </source>
</evidence>
<keyword evidence="15 23" id="KW-0460">Magnesium</keyword>
<dbReference type="eggNOG" id="KOG2525">
    <property type="taxonomic scope" value="Eukaryota"/>
</dbReference>
<evidence type="ECO:0000256" key="2">
    <source>
        <dbReference type="ARBA" id="ARBA00004305"/>
    </source>
</evidence>
<comment type="function">
    <text evidence="21">Catalyzes conversion of folates to polyglutamate derivatives allowing concentration of folate compounds in the cell and the intracellular retention of these cofactors, which are important substrates for most of the folate-dependent enzymes that are involved in one-carbon transfer reactions involved in purine, pyrimidine and amino acid synthesis.</text>
</comment>
<evidence type="ECO:0000256" key="20">
    <source>
        <dbReference type="ARBA" id="ARBA00047493"/>
    </source>
</evidence>
<comment type="subcellular location">
    <subcellularLocation>
        <location evidence="3">Cytoplasm</location>
    </subcellularLocation>
    <subcellularLocation>
        <location evidence="1">Mitochondrion inner membrane</location>
    </subcellularLocation>
    <subcellularLocation>
        <location evidence="2">Mitochondrion matrix</location>
    </subcellularLocation>
</comment>
<dbReference type="EMBL" id="FO082048">
    <property type="protein sequence ID" value="CCE84461.1"/>
    <property type="molecule type" value="Genomic_DNA"/>
</dbReference>
<evidence type="ECO:0000256" key="12">
    <source>
        <dbReference type="ARBA" id="ARBA00022741"/>
    </source>
</evidence>
<dbReference type="NCBIfam" id="TIGR01499">
    <property type="entry name" value="folC"/>
    <property type="match status" value="1"/>
</dbReference>
<proteinExistence type="inferred from homology"/>
<keyword evidence="10 21" id="KW-0436">Ligase</keyword>
<keyword evidence="27" id="KW-1185">Reference proteome</keyword>
<evidence type="ECO:0000256" key="4">
    <source>
        <dbReference type="ARBA" id="ARBA00005150"/>
    </source>
</evidence>
<keyword evidence="17" id="KW-0472">Membrane</keyword>
<dbReference type="EC" id="6.3.2.17" evidence="6 21"/>
<keyword evidence="8" id="KW-0963">Cytoplasm</keyword>
<evidence type="ECO:0000313" key="27">
    <source>
        <dbReference type="Proteomes" id="UP000005222"/>
    </source>
</evidence>
<dbReference type="FunCoup" id="G8Y781">
    <property type="interactions" value="1090"/>
</dbReference>
<feature type="binding site" evidence="22">
    <location>
        <position position="404"/>
    </location>
    <ligand>
        <name>ATP</name>
        <dbReference type="ChEBI" id="CHEBI:30616"/>
    </ligand>
</feature>
<name>G8Y781_PICSO</name>
<keyword evidence="11 23" id="KW-0479">Metal-binding</keyword>
<evidence type="ECO:0000256" key="15">
    <source>
        <dbReference type="ARBA" id="ARBA00022842"/>
    </source>
</evidence>
<comment type="cofactor">
    <cofactor evidence="21">
        <name>a monovalent cation</name>
        <dbReference type="ChEBI" id="CHEBI:60242"/>
    </cofactor>
    <text evidence="21">A monovalent cation.</text>
</comment>
<dbReference type="GO" id="GO:0005829">
    <property type="term" value="C:cytosol"/>
    <property type="evidence" value="ECO:0007669"/>
    <property type="project" value="TreeGrafter"/>
</dbReference>
<evidence type="ECO:0000256" key="13">
    <source>
        <dbReference type="ARBA" id="ARBA00022792"/>
    </source>
</evidence>
<keyword evidence="13" id="KW-0999">Mitochondrion inner membrane</keyword>
<feature type="compositionally biased region" description="Polar residues" evidence="24">
    <location>
        <begin position="31"/>
        <end position="41"/>
    </location>
</feature>